<dbReference type="RefSeq" id="WP_160359184.1">
    <property type="nucleotide sequence ID" value="NZ_WSRQ01000014.1"/>
</dbReference>
<evidence type="ECO:0000256" key="3">
    <source>
        <dbReference type="ARBA" id="ARBA00023014"/>
    </source>
</evidence>
<dbReference type="InterPro" id="IPR017896">
    <property type="entry name" value="4Fe4S_Fe-S-bd"/>
</dbReference>
<dbReference type="InterPro" id="IPR007525">
    <property type="entry name" value="FrhB_FdhB_C"/>
</dbReference>
<dbReference type="Pfam" id="PF04432">
    <property type="entry name" value="FrhB_FdhB_C"/>
    <property type="match status" value="1"/>
</dbReference>
<comment type="caution">
    <text evidence="5">The sequence shown here is derived from an EMBL/GenBank/DDBJ whole genome shotgun (WGS) entry which is preliminary data.</text>
</comment>
<dbReference type="PANTHER" id="PTHR43193:SF2">
    <property type="entry name" value="POLYFERREDOXIN PROTEIN FWDF"/>
    <property type="match status" value="1"/>
</dbReference>
<dbReference type="PANTHER" id="PTHR43193">
    <property type="match status" value="1"/>
</dbReference>
<dbReference type="GO" id="GO:0046872">
    <property type="term" value="F:metal ion binding"/>
    <property type="evidence" value="ECO:0007669"/>
    <property type="project" value="UniProtKB-KW"/>
</dbReference>
<evidence type="ECO:0000313" key="6">
    <source>
        <dbReference type="Proteomes" id="UP000656077"/>
    </source>
</evidence>
<dbReference type="InterPro" id="IPR017900">
    <property type="entry name" value="4Fe4S_Fe_S_CS"/>
</dbReference>
<evidence type="ECO:0000256" key="2">
    <source>
        <dbReference type="ARBA" id="ARBA00023004"/>
    </source>
</evidence>
<dbReference type="Gene3D" id="3.30.70.20">
    <property type="match status" value="1"/>
</dbReference>
<keyword evidence="1" id="KW-0479">Metal-binding</keyword>
<organism evidence="5 6">
    <name type="scientific">Clostridium chromiireducens</name>
    <dbReference type="NCBI Taxonomy" id="225345"/>
    <lineage>
        <taxon>Bacteria</taxon>
        <taxon>Bacillati</taxon>
        <taxon>Bacillota</taxon>
        <taxon>Clostridia</taxon>
        <taxon>Eubacteriales</taxon>
        <taxon>Clostridiaceae</taxon>
        <taxon>Clostridium</taxon>
    </lineage>
</organism>
<accession>A0A964RM94</accession>
<evidence type="ECO:0000256" key="1">
    <source>
        <dbReference type="ARBA" id="ARBA00022723"/>
    </source>
</evidence>
<protein>
    <submittedName>
        <fullName evidence="5">4Fe-4S dicluster domain-containing protein</fullName>
    </submittedName>
</protein>
<dbReference type="InterPro" id="IPR052977">
    <property type="entry name" value="Polyferredoxin-like_ET"/>
</dbReference>
<dbReference type="PROSITE" id="PS51379">
    <property type="entry name" value="4FE4S_FER_2"/>
    <property type="match status" value="2"/>
</dbReference>
<dbReference type="AlphaFoldDB" id="A0A964RM94"/>
<dbReference type="PROSITE" id="PS00198">
    <property type="entry name" value="4FE4S_FER_1"/>
    <property type="match status" value="1"/>
</dbReference>
<dbReference type="SUPFAM" id="SSF54862">
    <property type="entry name" value="4Fe-4S ferredoxins"/>
    <property type="match status" value="1"/>
</dbReference>
<keyword evidence="3" id="KW-0411">Iron-sulfur</keyword>
<gene>
    <name evidence="5" type="ORF">GKZ28_10850</name>
</gene>
<sequence length="383" mass="44042">MINILKKQECSGCYACTNICPKECIRMKSDNEGFWYPDIDKDTCINCELCEKVCPVINNPNKAENKINAYACKNKDNKSRNASSSGGVFSLLCDYVISKNGVVFGVAFDENFNVKHMHAETLEECEKFKGSKYIQSKIGSTYKQAKEFLDNKRIVLFSGTQCQIKGLNLYLRKSYDNLISIDIVCHGVPSPKVFRMYKEILVEKYKSDIKEVRFRDKVNGWKEFSCIAEFKNGKMYSKSAKEDIYMKGFLKDLYLRPSCYECKAKNFLSASDISLADYWGVENIHPEFDDDKGTSLVLVNSRKGEVMFRKISSSMDIIKTNLDYAISCNPCIVGPVKYNPKREQFFSEYNKKNIEKTIQKYTKVTPIQKIKGKIFGILRYINK</sequence>
<evidence type="ECO:0000259" key="4">
    <source>
        <dbReference type="PROSITE" id="PS51379"/>
    </source>
</evidence>
<feature type="domain" description="4Fe-4S ferredoxin-type" evidence="4">
    <location>
        <begin position="35"/>
        <end position="65"/>
    </location>
</feature>
<evidence type="ECO:0000313" key="5">
    <source>
        <dbReference type="EMBL" id="MVX64188.1"/>
    </source>
</evidence>
<reference evidence="5" key="1">
    <citation type="submission" date="2019-12" db="EMBL/GenBank/DDBJ databases">
        <title>Microbes associate with the intestines of laboratory mice.</title>
        <authorList>
            <person name="Navarre W."/>
            <person name="Wong E."/>
        </authorList>
    </citation>
    <scope>NUCLEOTIDE SEQUENCE</scope>
    <source>
        <strain evidence="5">NM79_F5</strain>
    </source>
</reference>
<keyword evidence="2" id="KW-0408">Iron</keyword>
<dbReference type="EMBL" id="WSRQ01000014">
    <property type="protein sequence ID" value="MVX64188.1"/>
    <property type="molecule type" value="Genomic_DNA"/>
</dbReference>
<dbReference type="Pfam" id="PF12838">
    <property type="entry name" value="Fer4_7"/>
    <property type="match status" value="1"/>
</dbReference>
<dbReference type="Proteomes" id="UP000656077">
    <property type="component" value="Unassembled WGS sequence"/>
</dbReference>
<name>A0A964RM94_9CLOT</name>
<feature type="domain" description="4Fe-4S ferredoxin-type" evidence="4">
    <location>
        <begin position="1"/>
        <end position="30"/>
    </location>
</feature>
<proteinExistence type="predicted"/>
<dbReference type="GO" id="GO:0051536">
    <property type="term" value="F:iron-sulfur cluster binding"/>
    <property type="evidence" value="ECO:0007669"/>
    <property type="project" value="UniProtKB-KW"/>
</dbReference>